<sequence length="336" mass="35095">MLVDLTMKQVVDMLKKVLVKAGYSEACAEILAGNCATAHRDGSESHGLFRVNDYLATIRSGYVNGDPKPTALDVAPGFLRVDADNGFAQVAIASAAEALMRKAKKNGIAVLAVRNSHHLGALYLDVERFAEQGFVALALVNSIAVVAPPSGKSPVYGTNPLAFAAPRAKGPPLVFDQASSTMAHGDVQVAARQGRLLPDNTGIDNKGNPTGSPHAILNGGALSTFGGHKGASIALMIEILCAGLVGADFSYEVSWAETPGARTARTGETIIVIDPRKGAEDGPSLGQRVEELIGALITAGQARIPGDRRIQSREALGNRIQVEKDLWQSLSSLAAA</sequence>
<dbReference type="PANTHER" id="PTHR11091:SF0">
    <property type="entry name" value="MALATE DEHYDROGENASE"/>
    <property type="match status" value="1"/>
</dbReference>
<dbReference type="Proteomes" id="UP000052068">
    <property type="component" value="Unassembled WGS sequence"/>
</dbReference>
<gene>
    <name evidence="3" type="ORF">RS75_23100</name>
</gene>
<dbReference type="InterPro" id="IPR043143">
    <property type="entry name" value="Mal/L-sulf/L-lact_DH-like_NADP"/>
</dbReference>
<dbReference type="InterPro" id="IPR003767">
    <property type="entry name" value="Malate/L-lactate_DH-like"/>
</dbReference>
<evidence type="ECO:0000256" key="1">
    <source>
        <dbReference type="ARBA" id="ARBA00006056"/>
    </source>
</evidence>
<reference evidence="3 4" key="1">
    <citation type="submission" date="2015-03" db="EMBL/GenBank/DDBJ databases">
        <title>Draft Genome Sequences of Agrobacterium nepotum Strain 39/7T (= CFBP 7436T = LMG 26435T) and Agrobacterium sp. Strain KFB 330 (= CFBP 8308 = LMG 28674).</title>
        <authorList>
            <person name="Kuzmanovic N."/>
            <person name="Pulawska J."/>
            <person name="Obradovic A."/>
        </authorList>
    </citation>
    <scope>NUCLEOTIDE SEQUENCE [LARGE SCALE GENOMIC DNA]</scope>
    <source>
        <strain evidence="3 4">39/7</strain>
    </source>
</reference>
<organism evidence="3 4">
    <name type="scientific">Rhizobium nepotum 39/7</name>
    <dbReference type="NCBI Taxonomy" id="1368418"/>
    <lineage>
        <taxon>Bacteria</taxon>
        <taxon>Pseudomonadati</taxon>
        <taxon>Pseudomonadota</taxon>
        <taxon>Alphaproteobacteria</taxon>
        <taxon>Hyphomicrobiales</taxon>
        <taxon>Rhizobiaceae</taxon>
        <taxon>Rhizobium/Agrobacterium group</taxon>
        <taxon>Rhizobium</taxon>
    </lineage>
</organism>
<comment type="caution">
    <text evidence="3">The sequence shown here is derived from an EMBL/GenBank/DDBJ whole genome shotgun (WGS) entry which is preliminary data.</text>
</comment>
<evidence type="ECO:0000256" key="2">
    <source>
        <dbReference type="ARBA" id="ARBA00023002"/>
    </source>
</evidence>
<evidence type="ECO:0000313" key="3">
    <source>
        <dbReference type="EMBL" id="KJF65449.1"/>
    </source>
</evidence>
<dbReference type="InterPro" id="IPR036111">
    <property type="entry name" value="Mal/L-sulfo/L-lacto_DH-like_sf"/>
</dbReference>
<dbReference type="Gene3D" id="3.30.1370.60">
    <property type="entry name" value="Hypothetical oxidoreductase yiak, domain 2"/>
    <property type="match status" value="1"/>
</dbReference>
<dbReference type="RefSeq" id="WP_045024829.1">
    <property type="nucleotide sequence ID" value="NZ_JWJH01000034.1"/>
</dbReference>
<keyword evidence="2" id="KW-0560">Oxidoreductase</keyword>
<accession>A0ABR5CKS0</accession>
<dbReference type="Pfam" id="PF02615">
    <property type="entry name" value="Ldh_2"/>
    <property type="match status" value="1"/>
</dbReference>
<comment type="similarity">
    <text evidence="1">Belongs to the LDH2/MDH2 oxidoreductase family.</text>
</comment>
<dbReference type="EMBL" id="JWJH01000034">
    <property type="protein sequence ID" value="KJF65449.1"/>
    <property type="molecule type" value="Genomic_DNA"/>
</dbReference>
<dbReference type="Gene3D" id="1.10.1530.10">
    <property type="match status" value="1"/>
</dbReference>
<evidence type="ECO:0000313" key="4">
    <source>
        <dbReference type="Proteomes" id="UP000052068"/>
    </source>
</evidence>
<keyword evidence="4" id="KW-1185">Reference proteome</keyword>
<protein>
    <submittedName>
        <fullName evidence="3">Lactate dehydrogenase</fullName>
    </submittedName>
</protein>
<proteinExistence type="inferred from homology"/>
<dbReference type="InterPro" id="IPR043144">
    <property type="entry name" value="Mal/L-sulf/L-lact_DH-like_ah"/>
</dbReference>
<dbReference type="PANTHER" id="PTHR11091">
    <property type="entry name" value="OXIDOREDUCTASE-RELATED"/>
    <property type="match status" value="1"/>
</dbReference>
<name>A0ABR5CKS0_9HYPH</name>
<dbReference type="SUPFAM" id="SSF89733">
    <property type="entry name" value="L-sulfolactate dehydrogenase-like"/>
    <property type="match status" value="1"/>
</dbReference>